<evidence type="ECO:0000256" key="2">
    <source>
        <dbReference type="ARBA" id="ARBA00004370"/>
    </source>
</evidence>
<dbReference type="InterPro" id="IPR003660">
    <property type="entry name" value="HAMP_dom"/>
</dbReference>
<dbReference type="InterPro" id="IPR003594">
    <property type="entry name" value="HATPase_dom"/>
</dbReference>
<dbReference type="FunFam" id="3.30.565.10:FF:000006">
    <property type="entry name" value="Sensor histidine kinase WalK"/>
    <property type="match status" value="1"/>
</dbReference>
<gene>
    <name evidence="14" type="ORF">HDF10_001734</name>
</gene>
<dbReference type="InterPro" id="IPR004358">
    <property type="entry name" value="Sig_transdc_His_kin-like_C"/>
</dbReference>
<dbReference type="SUPFAM" id="SSF158472">
    <property type="entry name" value="HAMP domain-like"/>
    <property type="match status" value="1"/>
</dbReference>
<comment type="catalytic activity">
    <reaction evidence="1">
        <text>ATP + protein L-histidine = ADP + protein N-phospho-L-histidine.</text>
        <dbReference type="EC" id="2.7.13.3"/>
    </reaction>
</comment>
<dbReference type="Gene3D" id="1.10.287.130">
    <property type="match status" value="1"/>
</dbReference>
<keyword evidence="7 14" id="KW-0418">Kinase</keyword>
<dbReference type="SUPFAM" id="SSF47384">
    <property type="entry name" value="Homodimeric domain of signal transducing histidine kinase"/>
    <property type="match status" value="1"/>
</dbReference>
<evidence type="ECO:0000313" key="14">
    <source>
        <dbReference type="EMBL" id="MBB5343759.1"/>
    </source>
</evidence>
<evidence type="ECO:0000256" key="7">
    <source>
        <dbReference type="ARBA" id="ARBA00022777"/>
    </source>
</evidence>
<keyword evidence="8 11" id="KW-1133">Transmembrane helix</keyword>
<dbReference type="PROSITE" id="PS50885">
    <property type="entry name" value="HAMP"/>
    <property type="match status" value="1"/>
</dbReference>
<keyword evidence="9" id="KW-0902">Two-component regulatory system</keyword>
<organism evidence="14 15">
    <name type="scientific">Tunturiibacter lichenicola</name>
    <dbReference type="NCBI Taxonomy" id="2051959"/>
    <lineage>
        <taxon>Bacteria</taxon>
        <taxon>Pseudomonadati</taxon>
        <taxon>Acidobacteriota</taxon>
        <taxon>Terriglobia</taxon>
        <taxon>Terriglobales</taxon>
        <taxon>Acidobacteriaceae</taxon>
        <taxon>Tunturiibacter</taxon>
    </lineage>
</organism>
<dbReference type="PROSITE" id="PS50109">
    <property type="entry name" value="HIS_KIN"/>
    <property type="match status" value="1"/>
</dbReference>
<dbReference type="InterPro" id="IPR036097">
    <property type="entry name" value="HisK_dim/P_sf"/>
</dbReference>
<dbReference type="GO" id="GO:0000155">
    <property type="term" value="F:phosphorelay sensor kinase activity"/>
    <property type="evidence" value="ECO:0007669"/>
    <property type="project" value="InterPro"/>
</dbReference>
<evidence type="ECO:0000256" key="4">
    <source>
        <dbReference type="ARBA" id="ARBA00022553"/>
    </source>
</evidence>
<evidence type="ECO:0000256" key="6">
    <source>
        <dbReference type="ARBA" id="ARBA00022692"/>
    </source>
</evidence>
<dbReference type="Pfam" id="PF00672">
    <property type="entry name" value="HAMP"/>
    <property type="match status" value="1"/>
</dbReference>
<dbReference type="PRINTS" id="PR00344">
    <property type="entry name" value="BCTRLSENSOR"/>
</dbReference>
<keyword evidence="10 11" id="KW-0472">Membrane</keyword>
<keyword evidence="4" id="KW-0597">Phosphoprotein</keyword>
<dbReference type="Gene3D" id="3.30.565.10">
    <property type="entry name" value="Histidine kinase-like ATPase, C-terminal domain"/>
    <property type="match status" value="1"/>
</dbReference>
<dbReference type="Pfam" id="PF02518">
    <property type="entry name" value="HATPase_c"/>
    <property type="match status" value="1"/>
</dbReference>
<dbReference type="SMART" id="SM00388">
    <property type="entry name" value="HisKA"/>
    <property type="match status" value="1"/>
</dbReference>
<accession>A0A7W8N352</accession>
<name>A0A7W8N352_9BACT</name>
<dbReference type="SUPFAM" id="SSF55874">
    <property type="entry name" value="ATPase domain of HSP90 chaperone/DNA topoisomerase II/histidine kinase"/>
    <property type="match status" value="1"/>
</dbReference>
<dbReference type="InterPro" id="IPR005467">
    <property type="entry name" value="His_kinase_dom"/>
</dbReference>
<protein>
    <recommendedName>
        <fullName evidence="3">histidine kinase</fullName>
        <ecNumber evidence="3">2.7.13.3</ecNumber>
    </recommendedName>
</protein>
<feature type="domain" description="Histidine kinase" evidence="12">
    <location>
        <begin position="251"/>
        <end position="467"/>
    </location>
</feature>
<dbReference type="InterPro" id="IPR050428">
    <property type="entry name" value="TCS_sensor_his_kinase"/>
</dbReference>
<keyword evidence="5" id="KW-0808">Transferase</keyword>
<dbReference type="EMBL" id="JACHDZ010000002">
    <property type="protein sequence ID" value="MBB5343759.1"/>
    <property type="molecule type" value="Genomic_DNA"/>
</dbReference>
<evidence type="ECO:0000256" key="11">
    <source>
        <dbReference type="SAM" id="Phobius"/>
    </source>
</evidence>
<keyword evidence="6 11" id="KW-0812">Transmembrane</keyword>
<dbReference type="CDD" id="cd00082">
    <property type="entry name" value="HisKA"/>
    <property type="match status" value="1"/>
</dbReference>
<evidence type="ECO:0000259" key="13">
    <source>
        <dbReference type="PROSITE" id="PS50885"/>
    </source>
</evidence>
<evidence type="ECO:0000259" key="12">
    <source>
        <dbReference type="PROSITE" id="PS50109"/>
    </source>
</evidence>
<dbReference type="CDD" id="cd00075">
    <property type="entry name" value="HATPase"/>
    <property type="match status" value="1"/>
</dbReference>
<proteinExistence type="predicted"/>
<feature type="transmembrane region" description="Helical" evidence="11">
    <location>
        <begin position="12"/>
        <end position="33"/>
    </location>
</feature>
<dbReference type="SMART" id="SM00304">
    <property type="entry name" value="HAMP"/>
    <property type="match status" value="1"/>
</dbReference>
<dbReference type="FunFam" id="1.10.287.130:FF:000001">
    <property type="entry name" value="Two-component sensor histidine kinase"/>
    <property type="match status" value="1"/>
</dbReference>
<dbReference type="Proteomes" id="UP000569092">
    <property type="component" value="Unassembled WGS sequence"/>
</dbReference>
<comment type="subcellular location">
    <subcellularLocation>
        <location evidence="2">Membrane</location>
    </subcellularLocation>
</comment>
<dbReference type="GO" id="GO:0005886">
    <property type="term" value="C:plasma membrane"/>
    <property type="evidence" value="ECO:0007669"/>
    <property type="project" value="TreeGrafter"/>
</dbReference>
<reference evidence="14 15" key="1">
    <citation type="submission" date="2020-08" db="EMBL/GenBank/DDBJ databases">
        <title>Genomic Encyclopedia of Type Strains, Phase IV (KMG-V): Genome sequencing to study the core and pangenomes of soil and plant-associated prokaryotes.</title>
        <authorList>
            <person name="Whitman W."/>
        </authorList>
    </citation>
    <scope>NUCLEOTIDE SEQUENCE [LARGE SCALE GENOMIC DNA]</scope>
    <source>
        <strain evidence="14 15">M8US30</strain>
    </source>
</reference>
<evidence type="ECO:0000256" key="8">
    <source>
        <dbReference type="ARBA" id="ARBA00022989"/>
    </source>
</evidence>
<dbReference type="EC" id="2.7.13.3" evidence="3"/>
<evidence type="ECO:0000256" key="3">
    <source>
        <dbReference type="ARBA" id="ARBA00012438"/>
    </source>
</evidence>
<dbReference type="InterPro" id="IPR003661">
    <property type="entry name" value="HisK_dim/P_dom"/>
</dbReference>
<evidence type="ECO:0000256" key="9">
    <source>
        <dbReference type="ARBA" id="ARBA00023012"/>
    </source>
</evidence>
<evidence type="ECO:0000256" key="10">
    <source>
        <dbReference type="ARBA" id="ARBA00023136"/>
    </source>
</evidence>
<dbReference type="PANTHER" id="PTHR45436:SF5">
    <property type="entry name" value="SENSOR HISTIDINE KINASE TRCS"/>
    <property type="match status" value="1"/>
</dbReference>
<evidence type="ECO:0000256" key="1">
    <source>
        <dbReference type="ARBA" id="ARBA00000085"/>
    </source>
</evidence>
<dbReference type="InterPro" id="IPR036890">
    <property type="entry name" value="HATPase_C_sf"/>
</dbReference>
<feature type="transmembrane region" description="Helical" evidence="11">
    <location>
        <begin position="166"/>
        <end position="189"/>
    </location>
</feature>
<evidence type="ECO:0000256" key="5">
    <source>
        <dbReference type="ARBA" id="ARBA00022679"/>
    </source>
</evidence>
<comment type="caution">
    <text evidence="14">The sequence shown here is derived from an EMBL/GenBank/DDBJ whole genome shotgun (WGS) entry which is preliminary data.</text>
</comment>
<sequence length="507" mass="55793">MNRNSLRARVTAFYVAMLAMALIFFSIAVYIGVRAYLTKSLERSLNTTAHSIEADYLAPLEVKGPAWFQAEMSESYPPGISDPFVRIFEAGKVLYDSGDMRDPPVRISDLPHPTTAEGLNDFHRTHSSTGQPLMVYTVAYTSPNGRLILVETGASMEPLQHLLHSLFLILLIATPGILFIAAVGGYMLMARPLRPVVALTEQAEHVGRKQMGERLPIIPSGDELERLSLALNRMIDRLEEALAHNQRFSADASHELRTPLTIIRGELEALLQMPALPAQAMDGISSALEEGDRMSRIVHSLMTISRLDAGGERMEMVPVELASIVRVTLEHMSLLAEEKSIALSCQTDERIYVTGDVMRLKQIVVNLVDNAIKYTPTCGAIAVQLFAERQRAVLIVSDTGIGIPAEALPAVFERFYRTDQARSRVSGGTGLGLAIVKAICGSHDGTLSIESVEGKSTTLRVELPLLQLSQREISDLHSIVVNPQTDRMPSREQVCEKPAEDLIHRKV</sequence>
<dbReference type="SMART" id="SM00387">
    <property type="entry name" value="HATPase_c"/>
    <property type="match status" value="1"/>
</dbReference>
<dbReference type="CDD" id="cd06225">
    <property type="entry name" value="HAMP"/>
    <property type="match status" value="1"/>
</dbReference>
<feature type="domain" description="HAMP" evidence="13">
    <location>
        <begin position="193"/>
        <end position="243"/>
    </location>
</feature>
<evidence type="ECO:0000313" key="15">
    <source>
        <dbReference type="Proteomes" id="UP000569092"/>
    </source>
</evidence>
<dbReference type="Gene3D" id="6.10.340.10">
    <property type="match status" value="1"/>
</dbReference>
<dbReference type="Pfam" id="PF00512">
    <property type="entry name" value="HisKA"/>
    <property type="match status" value="1"/>
</dbReference>
<dbReference type="AlphaFoldDB" id="A0A7W8N352"/>
<dbReference type="PANTHER" id="PTHR45436">
    <property type="entry name" value="SENSOR HISTIDINE KINASE YKOH"/>
    <property type="match status" value="1"/>
</dbReference>